<keyword evidence="7 9" id="KW-0472">Membrane</keyword>
<evidence type="ECO:0000256" key="4">
    <source>
        <dbReference type="ARBA" id="ARBA00022475"/>
    </source>
</evidence>
<feature type="transmembrane region" description="Helical" evidence="9">
    <location>
        <begin position="316"/>
        <end position="333"/>
    </location>
</feature>
<feature type="transmembrane region" description="Helical" evidence="9">
    <location>
        <begin position="223"/>
        <end position="242"/>
    </location>
</feature>
<evidence type="ECO:0000256" key="2">
    <source>
        <dbReference type="ARBA" id="ARBA00008537"/>
    </source>
</evidence>
<feature type="transmembrane region" description="Helical" evidence="9">
    <location>
        <begin position="138"/>
        <end position="158"/>
    </location>
</feature>
<comment type="similarity">
    <text evidence="2">Belongs to the major facilitator superfamily. EmrB family.</text>
</comment>
<feature type="transmembrane region" description="Helical" evidence="9">
    <location>
        <begin position="418"/>
        <end position="435"/>
    </location>
</feature>
<dbReference type="PRINTS" id="PR01036">
    <property type="entry name" value="TCRTETB"/>
</dbReference>
<feature type="transmembrane region" description="Helical" evidence="9">
    <location>
        <begin position="353"/>
        <end position="378"/>
    </location>
</feature>
<evidence type="ECO:0000256" key="3">
    <source>
        <dbReference type="ARBA" id="ARBA00022448"/>
    </source>
</evidence>
<comment type="subcellular location">
    <subcellularLocation>
        <location evidence="1">Cell membrane</location>
        <topology evidence="1">Multi-pass membrane protein</topology>
    </subcellularLocation>
</comment>
<accession>A0ABW1WG42</accession>
<dbReference type="InterPro" id="IPR011701">
    <property type="entry name" value="MFS"/>
</dbReference>
<keyword evidence="6 9" id="KW-1133">Transmembrane helix</keyword>
<dbReference type="EMBL" id="JBHSTQ010000006">
    <property type="protein sequence ID" value="MFC6386492.1"/>
    <property type="molecule type" value="Genomic_DNA"/>
</dbReference>
<protein>
    <submittedName>
        <fullName evidence="11">DHA2 family efflux MFS transporter permease subunit</fullName>
    </submittedName>
</protein>
<evidence type="ECO:0000256" key="6">
    <source>
        <dbReference type="ARBA" id="ARBA00022989"/>
    </source>
</evidence>
<dbReference type="InterPro" id="IPR036259">
    <property type="entry name" value="MFS_trans_sf"/>
</dbReference>
<dbReference type="Gene3D" id="1.20.1720.10">
    <property type="entry name" value="Multidrug resistance protein D"/>
    <property type="match status" value="1"/>
</dbReference>
<dbReference type="PROSITE" id="PS50850">
    <property type="entry name" value="MFS"/>
    <property type="match status" value="1"/>
</dbReference>
<reference evidence="12" key="1">
    <citation type="journal article" date="2019" name="Int. J. Syst. Evol. Microbiol.">
        <title>The Global Catalogue of Microorganisms (GCM) 10K type strain sequencing project: providing services to taxonomists for standard genome sequencing and annotation.</title>
        <authorList>
            <consortium name="The Broad Institute Genomics Platform"/>
            <consortium name="The Broad Institute Genome Sequencing Center for Infectious Disease"/>
            <person name="Wu L."/>
            <person name="Ma J."/>
        </authorList>
    </citation>
    <scope>NUCLEOTIDE SEQUENCE [LARGE SCALE GENOMIC DNA]</scope>
    <source>
        <strain evidence="12">CCUG 42001</strain>
    </source>
</reference>
<organism evidence="11 12">
    <name type="scientific">Sporolactobacillus kofuensis</name>
    <dbReference type="NCBI Taxonomy" id="269672"/>
    <lineage>
        <taxon>Bacteria</taxon>
        <taxon>Bacillati</taxon>
        <taxon>Bacillota</taxon>
        <taxon>Bacilli</taxon>
        <taxon>Bacillales</taxon>
        <taxon>Sporolactobacillaceae</taxon>
        <taxon>Sporolactobacillus</taxon>
    </lineage>
</organism>
<feature type="compositionally biased region" description="Basic and acidic residues" evidence="8">
    <location>
        <begin position="58"/>
        <end position="71"/>
    </location>
</feature>
<evidence type="ECO:0000313" key="12">
    <source>
        <dbReference type="Proteomes" id="UP001596267"/>
    </source>
</evidence>
<evidence type="ECO:0000256" key="9">
    <source>
        <dbReference type="SAM" id="Phobius"/>
    </source>
</evidence>
<keyword evidence="4" id="KW-1003">Cell membrane</keyword>
<keyword evidence="3" id="KW-0813">Transport</keyword>
<feature type="transmembrane region" description="Helical" evidence="9">
    <location>
        <begin position="571"/>
        <end position="589"/>
    </location>
</feature>
<feature type="transmembrane region" description="Helical" evidence="9">
    <location>
        <begin position="254"/>
        <end position="273"/>
    </location>
</feature>
<feature type="transmembrane region" description="Helical" evidence="9">
    <location>
        <begin position="447"/>
        <end position="465"/>
    </location>
</feature>
<gene>
    <name evidence="11" type="ORF">ACFP7A_07750</name>
</gene>
<comment type="caution">
    <text evidence="11">The sequence shown here is derived from an EMBL/GenBank/DDBJ whole genome shotgun (WGS) entry which is preliminary data.</text>
</comment>
<dbReference type="InterPro" id="IPR004638">
    <property type="entry name" value="EmrB-like"/>
</dbReference>
<dbReference type="PANTHER" id="PTHR42718">
    <property type="entry name" value="MAJOR FACILITATOR SUPERFAMILY MULTIDRUG TRANSPORTER MFSC"/>
    <property type="match status" value="1"/>
</dbReference>
<feature type="transmembrane region" description="Helical" evidence="9">
    <location>
        <begin position="195"/>
        <end position="216"/>
    </location>
</feature>
<dbReference type="InterPro" id="IPR020846">
    <property type="entry name" value="MFS_dom"/>
</dbReference>
<evidence type="ECO:0000256" key="7">
    <source>
        <dbReference type="ARBA" id="ARBA00023136"/>
    </source>
</evidence>
<evidence type="ECO:0000259" key="10">
    <source>
        <dbReference type="PROSITE" id="PS50850"/>
    </source>
</evidence>
<dbReference type="NCBIfam" id="TIGR00711">
    <property type="entry name" value="efflux_EmrB"/>
    <property type="match status" value="1"/>
</dbReference>
<feature type="transmembrane region" description="Helical" evidence="9">
    <location>
        <begin position="285"/>
        <end position="304"/>
    </location>
</feature>
<feature type="domain" description="Major facilitator superfamily (MFS) profile" evidence="10">
    <location>
        <begin position="100"/>
        <end position="594"/>
    </location>
</feature>
<evidence type="ECO:0000313" key="11">
    <source>
        <dbReference type="EMBL" id="MFC6386492.1"/>
    </source>
</evidence>
<feature type="transmembrane region" description="Helical" evidence="9">
    <location>
        <begin position="390"/>
        <end position="411"/>
    </location>
</feature>
<evidence type="ECO:0000256" key="1">
    <source>
        <dbReference type="ARBA" id="ARBA00004651"/>
    </source>
</evidence>
<feature type="transmembrane region" description="Helical" evidence="9">
    <location>
        <begin position="170"/>
        <end position="189"/>
    </location>
</feature>
<sequence length="611" mass="66611">MTSFLSIYAGCALLFLIIFNLFLRIRRKKKQNKSVLNHQSKDVVPDQGQSTLNAFDQEPMHPDQHTHRQQESVEATMNEKQTRGKPAAANQTESPHVLSIIGVLILGAFIALLNQTLMNVALPKMMTDLTISTNTAQWITTGYMLVNGVLIPITAFLMETFTTRKLFISAMSLFTVGSLICALSPNFTLLMVGRIVQASGAGIIMPLMTNVFLAVFPPEKRGGAMGLMGLAMIFAPAVGPTLSGYVVEHFSWRILFWIVLPLGALDVLLAVRYLKNVGSRSFPKLDGLGVILSTIGFGGILYAFSEAGNNGWDDALVVSSLITGLLALILFVWHELTTKTPLLDLRVFKYRIFTFTTIVNILVTMAMFAAMILLPIYLQNIRGFTPLQSGLLLLPGAILMGVMSPITGLLFDRIGSRPLAIIGLAITVVTTWAFAQLSDSMSYGHIMFLYTARMFGMSLLMMPIMTEGLNNLPRALNSHGTAMSNTMRQVAGSLGTAFLVTVMTNRTTYHVGEYANQVTLGNQPLVHKLQDAGFALASTSHLSAAQGQGTALQLLTLKIEQLATIQGINDAFIVATLLTVIAWILSFFIQRATPSKNKLIAEKQAIGTEND</sequence>
<keyword evidence="12" id="KW-1185">Reference proteome</keyword>
<evidence type="ECO:0000256" key="5">
    <source>
        <dbReference type="ARBA" id="ARBA00022692"/>
    </source>
</evidence>
<feature type="region of interest" description="Disordered" evidence="8">
    <location>
        <begin position="34"/>
        <end position="91"/>
    </location>
</feature>
<dbReference type="RefSeq" id="WP_253054121.1">
    <property type="nucleotide sequence ID" value="NZ_JAMXWN010000006.1"/>
</dbReference>
<dbReference type="Proteomes" id="UP001596267">
    <property type="component" value="Unassembled WGS sequence"/>
</dbReference>
<proteinExistence type="inferred from homology"/>
<keyword evidence="5 9" id="KW-0812">Transmembrane</keyword>
<feature type="transmembrane region" description="Helical" evidence="9">
    <location>
        <begin position="97"/>
        <end position="118"/>
    </location>
</feature>
<feature type="transmembrane region" description="Helical" evidence="9">
    <location>
        <begin position="486"/>
        <end position="504"/>
    </location>
</feature>
<dbReference type="CDD" id="cd17503">
    <property type="entry name" value="MFS_LmrB_MDR_like"/>
    <property type="match status" value="1"/>
</dbReference>
<name>A0ABW1WG42_9BACL</name>
<dbReference type="PANTHER" id="PTHR42718:SF9">
    <property type="entry name" value="MAJOR FACILITATOR SUPERFAMILY MULTIDRUG TRANSPORTER MFSC"/>
    <property type="match status" value="1"/>
</dbReference>
<feature type="transmembrane region" description="Helical" evidence="9">
    <location>
        <begin position="6"/>
        <end position="23"/>
    </location>
</feature>
<dbReference type="SUPFAM" id="SSF103473">
    <property type="entry name" value="MFS general substrate transporter"/>
    <property type="match status" value="1"/>
</dbReference>
<dbReference type="Pfam" id="PF07690">
    <property type="entry name" value="MFS_1"/>
    <property type="match status" value="1"/>
</dbReference>
<evidence type="ECO:0000256" key="8">
    <source>
        <dbReference type="SAM" id="MobiDB-lite"/>
    </source>
</evidence>
<dbReference type="Gene3D" id="1.20.1250.20">
    <property type="entry name" value="MFS general substrate transporter like domains"/>
    <property type="match status" value="1"/>
</dbReference>